<keyword evidence="7" id="KW-1185">Reference proteome</keyword>
<dbReference type="Proteomes" id="UP001652661">
    <property type="component" value="Chromosome 2L"/>
</dbReference>
<dbReference type="RefSeq" id="XP_017033719.2">
    <property type="nucleotide sequence ID" value="XM_017178230.3"/>
</dbReference>
<dbReference type="AlphaFoldDB" id="A0A6P4JFY8"/>
<dbReference type="InterPro" id="IPR046956">
    <property type="entry name" value="RLP23-like"/>
</dbReference>
<dbReference type="PANTHER" id="PTHR48063">
    <property type="entry name" value="LRR RECEPTOR-LIKE KINASE"/>
    <property type="match status" value="1"/>
</dbReference>
<organism evidence="7 8">
    <name type="scientific">Drosophila kikkawai</name>
    <name type="common">Fruit fly</name>
    <dbReference type="NCBI Taxonomy" id="30033"/>
    <lineage>
        <taxon>Eukaryota</taxon>
        <taxon>Metazoa</taxon>
        <taxon>Ecdysozoa</taxon>
        <taxon>Arthropoda</taxon>
        <taxon>Hexapoda</taxon>
        <taxon>Insecta</taxon>
        <taxon>Pterygota</taxon>
        <taxon>Neoptera</taxon>
        <taxon>Endopterygota</taxon>
        <taxon>Diptera</taxon>
        <taxon>Brachycera</taxon>
        <taxon>Muscomorpha</taxon>
        <taxon>Ephydroidea</taxon>
        <taxon>Drosophilidae</taxon>
        <taxon>Drosophila</taxon>
        <taxon>Sophophora</taxon>
    </lineage>
</organism>
<reference evidence="7" key="1">
    <citation type="submission" date="2025-05" db="UniProtKB">
        <authorList>
            <consortium name="RefSeq"/>
        </authorList>
    </citation>
    <scope>NUCLEOTIDE SEQUENCE [LARGE SCALE GENOMIC DNA]</scope>
    <source>
        <strain evidence="7">14028-0561.14</strain>
    </source>
</reference>
<keyword evidence="6" id="KW-0325">Glycoprotein</keyword>
<gene>
    <name evidence="8" type="primary">LOC108082722</name>
</gene>
<dbReference type="GeneID" id="108082722"/>
<evidence type="ECO:0000256" key="2">
    <source>
        <dbReference type="ARBA" id="ARBA00022692"/>
    </source>
</evidence>
<evidence type="ECO:0000313" key="8">
    <source>
        <dbReference type="RefSeq" id="XP_017033719.2"/>
    </source>
</evidence>
<keyword evidence="2" id="KW-0812">Transmembrane</keyword>
<protein>
    <submittedName>
        <fullName evidence="8">Uncharacterized protein isoform X1</fullName>
    </submittedName>
</protein>
<dbReference type="Gene3D" id="3.80.10.10">
    <property type="entry name" value="Ribonuclease Inhibitor"/>
    <property type="match status" value="3"/>
</dbReference>
<dbReference type="PANTHER" id="PTHR48063:SF90">
    <property type="entry name" value="OS11G0565920 PROTEIN"/>
    <property type="match status" value="1"/>
</dbReference>
<name>A0A6P4JFY8_DROKI</name>
<sequence>MERKIKHLLDLDDYCLLEIMKYIIADCELREEPPDHPSKYENIQNFAKAYEYIEGLLKTYFKSIYYRRELTLVTKLRYLSIDFAQLQSVIEKKKEGDAYWKLYTNAILDNKAIQKIQLRYDPASGYPDFPKHFQMMKCALANKERLSMVKLALNGYSLNDLPIWGHVTELYLDVSMSAEALASACQSHPELCKLEFMSSEIQGRLSEIVPHCRNLQYLKFVPKPGVDGAEYAQLAELPKLREITIHGAYKNGSLLTMFKAIQKWQRSATFSINFSDELPSWSKVTIPRMNSLKKLEASSKKFPPRIELSATYDFSEISKDTSPLEQSVAEITLMATSLEMDLQGRLVTLWEWPTSDIDISAFASLLKLFHINGMQIQAKEPGQVHNPVFSSKAKLFASLISDELFGLKSIQSVQGQLDKLDTLELVKIKSLKLLKCSLSDWESLELLSELTNLTTLSIDVKKEFETTYSKALCKLLNTCQVSGIITCKSWRIEFLKNKRLSGKVNGVRTLTCFAWKSKFLNELFEVFAHRDFITIEEVRLERTDFKHIVKITKVQSIKKLDIYLKDTNGIEQLSKMNQIEELTIMHNAKGTLVKLFDQLAMKESPSLQSLQFRSNTLSPEELFKVSKIKSLKKLELVGPFFYTDYAALNELANSNIEELVVAKPQISLQKLLAAFALKTSTRLQHLKIVKRTLDLEEFEELSKLKGLRSFNTSVLNSENLPFLGKLENLESLHVQVLSVGSEFHLAALKKLVIHLPINLEKCKCLAKFENLESLTLSLLSYDWNHDSNPSQALANIKNLKELNIETTDGSQYRVYQALAHKKELKLRYLSAPIEFAEELNNIMRIKSLRTLHLRFTARNEINSNLDQLEELKELHIQIACYGLMSENQFDAVLSILKSCRNLESVFIKYTYLKHAECVGDIHNLLKSIRDPGRQRPLSLTVEEAFKNTEYYSHIVHLNFIDDDYLKVYYTNV</sequence>
<keyword evidence="4" id="KW-1133">Transmembrane helix</keyword>
<evidence type="ECO:0000313" key="7">
    <source>
        <dbReference type="Proteomes" id="UP001652661"/>
    </source>
</evidence>
<evidence type="ECO:0000256" key="4">
    <source>
        <dbReference type="ARBA" id="ARBA00022989"/>
    </source>
</evidence>
<accession>A0A6P4JFY8</accession>
<evidence type="ECO:0000256" key="3">
    <source>
        <dbReference type="ARBA" id="ARBA00022729"/>
    </source>
</evidence>
<dbReference type="OrthoDB" id="7872399at2759"/>
<evidence type="ECO:0000256" key="6">
    <source>
        <dbReference type="ARBA" id="ARBA00023180"/>
    </source>
</evidence>
<dbReference type="SUPFAM" id="SSF52058">
    <property type="entry name" value="L domain-like"/>
    <property type="match status" value="2"/>
</dbReference>
<evidence type="ECO:0000256" key="5">
    <source>
        <dbReference type="ARBA" id="ARBA00023136"/>
    </source>
</evidence>
<comment type="subcellular location">
    <subcellularLocation>
        <location evidence="1">Membrane</location>
    </subcellularLocation>
</comment>
<dbReference type="InterPro" id="IPR032675">
    <property type="entry name" value="LRR_dom_sf"/>
</dbReference>
<evidence type="ECO:0000256" key="1">
    <source>
        <dbReference type="ARBA" id="ARBA00004370"/>
    </source>
</evidence>
<reference evidence="8" key="2">
    <citation type="submission" date="2025-08" db="UniProtKB">
        <authorList>
            <consortium name="RefSeq"/>
        </authorList>
    </citation>
    <scope>IDENTIFICATION</scope>
    <source>
        <strain evidence="8">14028-0561.14</strain>
        <tissue evidence="8">Whole fly</tissue>
    </source>
</reference>
<keyword evidence="3" id="KW-0732">Signal</keyword>
<proteinExistence type="predicted"/>
<keyword evidence="5" id="KW-0472">Membrane</keyword>